<feature type="signal peptide" evidence="1">
    <location>
        <begin position="1"/>
        <end position="24"/>
    </location>
</feature>
<keyword evidence="1" id="KW-0732">Signal</keyword>
<dbReference type="InterPro" id="IPR007788">
    <property type="entry name" value="QCT"/>
</dbReference>
<dbReference type="STRING" id="168276.SAMN05444580_101788"/>
<organism evidence="2 3">
    <name type="scientific">Rhodococcus tukisamuensis</name>
    <dbReference type="NCBI Taxonomy" id="168276"/>
    <lineage>
        <taxon>Bacteria</taxon>
        <taxon>Bacillati</taxon>
        <taxon>Actinomycetota</taxon>
        <taxon>Actinomycetes</taxon>
        <taxon>Mycobacteriales</taxon>
        <taxon>Nocardiaceae</taxon>
        <taxon>Rhodococcus</taxon>
    </lineage>
</organism>
<name>A0A1G6P598_9NOCA</name>
<keyword evidence="2" id="KW-0808">Transferase</keyword>
<proteinExistence type="predicted"/>
<dbReference type="InterPro" id="IPR015943">
    <property type="entry name" value="WD40/YVTN_repeat-like_dom_sf"/>
</dbReference>
<keyword evidence="3" id="KW-1185">Reference proteome</keyword>
<dbReference type="Pfam" id="PF05096">
    <property type="entry name" value="Glu_cyclase_2"/>
    <property type="match status" value="1"/>
</dbReference>
<sequence length="262" mass="28266">MTWRPLLTTAVAAAALALSGCAPDASSDRSPAVERLRVEVLDTRPHDPTAFTQGLEISDGELLEGTGLSGRSYLSARDLGTGKERVRVPLADPLFGEGVTVAGDTVWQLTWRDGVAVAYDRDTLTELRRVNYEGEGWGVCAQDGRLVTSDGSDTLTFRDPATFDRLGTVVVTLDGKPQSQLNELECASDGSVYANVWQSDVILRIDPGTGDVTAVVDASGLLTHDERRSVDVLNGIAQVPGTDRFLITGKYYPHLFEVRFVP</sequence>
<evidence type="ECO:0000313" key="2">
    <source>
        <dbReference type="EMBL" id="SDC75168.1"/>
    </source>
</evidence>
<dbReference type="GO" id="GO:0016603">
    <property type="term" value="F:glutaminyl-peptide cyclotransferase activity"/>
    <property type="evidence" value="ECO:0007669"/>
    <property type="project" value="InterPro"/>
</dbReference>
<evidence type="ECO:0000256" key="1">
    <source>
        <dbReference type="SAM" id="SignalP"/>
    </source>
</evidence>
<dbReference type="PANTHER" id="PTHR31270">
    <property type="entry name" value="GLUTAMINYL-PEPTIDE CYCLOTRANSFERASE"/>
    <property type="match status" value="1"/>
</dbReference>
<dbReference type="PANTHER" id="PTHR31270:SF1">
    <property type="entry name" value="GLUTAMINYL-PEPTIDE CYCLOTRANSFERASE"/>
    <property type="match status" value="1"/>
</dbReference>
<feature type="chain" id="PRO_5038938451" evidence="1">
    <location>
        <begin position="25"/>
        <end position="262"/>
    </location>
</feature>
<dbReference type="SUPFAM" id="SSF63829">
    <property type="entry name" value="Calcium-dependent phosphotriesterase"/>
    <property type="match status" value="1"/>
</dbReference>
<dbReference type="RefSeq" id="WP_072842971.1">
    <property type="nucleotide sequence ID" value="NZ_FNAB01000001.1"/>
</dbReference>
<dbReference type="PROSITE" id="PS51257">
    <property type="entry name" value="PROKAR_LIPOPROTEIN"/>
    <property type="match status" value="1"/>
</dbReference>
<accession>A0A1G6P598</accession>
<dbReference type="Gene3D" id="2.130.10.10">
    <property type="entry name" value="YVTN repeat-like/Quinoprotein amine dehydrogenase"/>
    <property type="match status" value="1"/>
</dbReference>
<dbReference type="AlphaFoldDB" id="A0A1G6P598"/>
<dbReference type="Proteomes" id="UP000199417">
    <property type="component" value="Unassembled WGS sequence"/>
</dbReference>
<reference evidence="2 3" key="1">
    <citation type="submission" date="2016-10" db="EMBL/GenBank/DDBJ databases">
        <authorList>
            <person name="de Groot N.N."/>
        </authorList>
    </citation>
    <scope>NUCLEOTIDE SEQUENCE [LARGE SCALE GENOMIC DNA]</scope>
    <source>
        <strain evidence="2 3">JCM 11308</strain>
    </source>
</reference>
<protein>
    <submittedName>
        <fullName evidence="2">Glutamine cyclotransferase</fullName>
    </submittedName>
</protein>
<dbReference type="EMBL" id="FNAB01000001">
    <property type="protein sequence ID" value="SDC75168.1"/>
    <property type="molecule type" value="Genomic_DNA"/>
</dbReference>
<evidence type="ECO:0000313" key="3">
    <source>
        <dbReference type="Proteomes" id="UP000199417"/>
    </source>
</evidence>
<gene>
    <name evidence="2" type="ORF">SAMN05444580_101788</name>
</gene>